<comment type="caution">
    <text evidence="1">The sequence shown here is derived from an EMBL/GenBank/DDBJ whole genome shotgun (WGS) entry which is preliminary data.</text>
</comment>
<sequence>MPEAKAITAIWSNVPKEHEEASRKWHNLEHTTERLEGPGYLCCRRYNREGGEGKHGRFNMFEAEDLSAFTSAYYLRSRNNPTPWTRASMKLSRDGERSIASLAASHGPRPRIEPPYLYLVRFNPAPGAEEEIAAWYREEHLPRMCAVGSVLRGRLFRHSEEVTNVETVESKIHGSTGMRPGARAFLALYDLTTVEPVGGAAWKEAAAGTPRSAEMIRKLLDPVRETWWLDFVKYSPAVLARLGG</sequence>
<name>A0A932ML60_UNCTE</name>
<gene>
    <name evidence="1" type="ORF">HYZ11_04360</name>
</gene>
<reference evidence="1" key="1">
    <citation type="submission" date="2020-07" db="EMBL/GenBank/DDBJ databases">
        <title>Huge and variable diversity of episymbiotic CPR bacteria and DPANN archaea in groundwater ecosystems.</title>
        <authorList>
            <person name="He C.Y."/>
            <person name="Keren R."/>
            <person name="Whittaker M."/>
            <person name="Farag I.F."/>
            <person name="Doudna J."/>
            <person name="Cate J.H.D."/>
            <person name="Banfield J.F."/>
        </authorList>
    </citation>
    <scope>NUCLEOTIDE SEQUENCE</scope>
    <source>
        <strain evidence="1">NC_groundwater_763_Ag_S-0.2um_68_21</strain>
    </source>
</reference>
<protein>
    <submittedName>
        <fullName evidence="1">Uncharacterized protein</fullName>
    </submittedName>
</protein>
<dbReference type="AlphaFoldDB" id="A0A932ML60"/>
<proteinExistence type="predicted"/>
<dbReference type="EMBL" id="JACPUR010000013">
    <property type="protein sequence ID" value="MBI3126819.1"/>
    <property type="molecule type" value="Genomic_DNA"/>
</dbReference>
<evidence type="ECO:0000313" key="1">
    <source>
        <dbReference type="EMBL" id="MBI3126819.1"/>
    </source>
</evidence>
<organism evidence="1 2">
    <name type="scientific">Tectimicrobiota bacterium</name>
    <dbReference type="NCBI Taxonomy" id="2528274"/>
    <lineage>
        <taxon>Bacteria</taxon>
        <taxon>Pseudomonadati</taxon>
        <taxon>Nitrospinota/Tectimicrobiota group</taxon>
        <taxon>Candidatus Tectimicrobiota</taxon>
    </lineage>
</organism>
<dbReference type="Proteomes" id="UP000782312">
    <property type="component" value="Unassembled WGS sequence"/>
</dbReference>
<accession>A0A932ML60</accession>
<evidence type="ECO:0000313" key="2">
    <source>
        <dbReference type="Proteomes" id="UP000782312"/>
    </source>
</evidence>